<protein>
    <submittedName>
        <fullName evidence="2">Uncharacterized protein LOC117213325</fullName>
    </submittedName>
</protein>
<dbReference type="InterPro" id="IPR043502">
    <property type="entry name" value="DNA/RNA_pol_sf"/>
</dbReference>
<dbReference type="PANTHER" id="PTHR47331">
    <property type="entry name" value="PHD-TYPE DOMAIN-CONTAINING PROTEIN"/>
    <property type="match status" value="1"/>
</dbReference>
<dbReference type="PANTHER" id="PTHR47331:SF1">
    <property type="entry name" value="GAG-LIKE PROTEIN"/>
    <property type="match status" value="1"/>
</dbReference>
<accession>A0A6P8MLB0</accession>
<dbReference type="InterPro" id="IPR043128">
    <property type="entry name" value="Rev_trsase/Diguanyl_cyclase"/>
</dbReference>
<evidence type="ECO:0000313" key="1">
    <source>
        <dbReference type="Proteomes" id="UP000515164"/>
    </source>
</evidence>
<keyword evidence="1" id="KW-1185">Reference proteome</keyword>
<reference evidence="2" key="1">
    <citation type="submission" date="2025-08" db="UniProtKB">
        <authorList>
            <consortium name="RefSeq"/>
        </authorList>
    </citation>
    <scope>IDENTIFICATION</scope>
    <source>
        <tissue evidence="2">Muscle</tissue>
    </source>
</reference>
<name>A0A6P8MLB0_9HYME</name>
<organism evidence="1 2">
    <name type="scientific">Bombus bifarius</name>
    <dbReference type="NCBI Taxonomy" id="103933"/>
    <lineage>
        <taxon>Eukaryota</taxon>
        <taxon>Metazoa</taxon>
        <taxon>Ecdysozoa</taxon>
        <taxon>Arthropoda</taxon>
        <taxon>Hexapoda</taxon>
        <taxon>Insecta</taxon>
        <taxon>Pterygota</taxon>
        <taxon>Neoptera</taxon>
        <taxon>Endopterygota</taxon>
        <taxon>Hymenoptera</taxon>
        <taxon>Apocrita</taxon>
        <taxon>Aculeata</taxon>
        <taxon>Apoidea</taxon>
        <taxon>Anthophila</taxon>
        <taxon>Apidae</taxon>
        <taxon>Bombus</taxon>
        <taxon>Pyrobombus</taxon>
    </lineage>
</organism>
<dbReference type="GeneID" id="117213325"/>
<dbReference type="AlphaFoldDB" id="A0A6P8MLB0"/>
<dbReference type="Gene3D" id="3.30.70.270">
    <property type="match status" value="1"/>
</dbReference>
<evidence type="ECO:0000313" key="2">
    <source>
        <dbReference type="RefSeq" id="XP_033314576.1"/>
    </source>
</evidence>
<dbReference type="GO" id="GO:0071897">
    <property type="term" value="P:DNA biosynthetic process"/>
    <property type="evidence" value="ECO:0007669"/>
    <property type="project" value="UniProtKB-ARBA"/>
</dbReference>
<proteinExistence type="predicted"/>
<dbReference type="SUPFAM" id="SSF56672">
    <property type="entry name" value="DNA/RNA polymerases"/>
    <property type="match status" value="1"/>
</dbReference>
<dbReference type="Proteomes" id="UP000515164">
    <property type="component" value="Unplaced"/>
</dbReference>
<dbReference type="Gene3D" id="3.10.10.10">
    <property type="entry name" value="HIV Type 1 Reverse Transcriptase, subunit A, domain 1"/>
    <property type="match status" value="1"/>
</dbReference>
<gene>
    <name evidence="2" type="primary">LOC117213325</name>
</gene>
<dbReference type="RefSeq" id="XP_033314576.1">
    <property type="nucleotide sequence ID" value="XM_033458685.1"/>
</dbReference>
<dbReference type="KEGG" id="bbif:117213325"/>
<sequence length="270" mass="31039">MQLRNTALGWVVTGDTGTRKQPSKATCNATLKTLYEEVNKFWNVEEVSSNKILSPEAQACDTYGLALKRFPSLERSLHQKPTYRAQYQEFLGEYKQLGHMSEIPNYPRDGCYLPRHPVIRADSVTTKVRVVFDASARPSSGKSLNDLLMIAPTIPDDLFTLIIRFRTYKYVLAANIAKMYRQINIHPEDRRYHKILWRENINDPIKTYKLNTVTYGTASAPYLAIRTLQQLAQDEEQNYPIGARALERDFYVDDLLTGKNTLEKATLLRD</sequence>